<dbReference type="InterPro" id="IPR038546">
    <property type="entry name" value="Hen1_N_sf"/>
</dbReference>
<sequence length="502" mass="55410">MLLTISTTYQPATDLGYLLHKNPARLQSVEVAGGQAHIFYPEATAERCTAALLLDLDPVGLVRGRPGSSGEGFALEQYVNDRPYVASSFLSAALSKAFNTAMNGTCKDKPDLPVQALPLEVKVAVVSAPGPDWPRRLFEPLGYDVTIETTPLDPTVPEWGDSRYYTLHLRHDGLRLQDVLTHLYVLLPVLDNDKHYYIGENEAEKLLHRGGTWLPQHPERGFITRRYLRYLAAYVNPTLERLMEGETAPEETSPPDPLSKKEGAPAREDDSTAESVSGISGAPSFLERGSGGEVAAEGDRKLSLHDQRLQQVAHEIYQLAPKRVLDLGCGEGKLLRLLLRQPHIEYLLGMDVSHQALARAAQRLHLDELPPRQRARIDLIQGSLLYRDDRLAGFDAAALVEVIEHLDPSRLAALEAVVFGQARPAHVFVTTPNADYNQLYEALSAGEFRHDDHRFEWSRAEFAAWAAGVAGRHGYQVRLVSMGEEVEGVGGPSQMAVFGLIV</sequence>
<evidence type="ECO:0000313" key="17">
    <source>
        <dbReference type="Proteomes" id="UP001176429"/>
    </source>
</evidence>
<evidence type="ECO:0000313" key="16">
    <source>
        <dbReference type="EMBL" id="MDO7876052.1"/>
    </source>
</evidence>
<dbReference type="Pfam" id="PF08242">
    <property type="entry name" value="Methyltransf_12"/>
    <property type="match status" value="1"/>
</dbReference>
<dbReference type="PANTHER" id="PTHR21404:SF3">
    <property type="entry name" value="SMALL RNA 2'-O-METHYLTRANSFERASE"/>
    <property type="match status" value="1"/>
</dbReference>
<dbReference type="RefSeq" id="WP_305007394.1">
    <property type="nucleotide sequence ID" value="NZ_JAUQSY010000009.1"/>
</dbReference>
<feature type="region of interest" description="Disordered" evidence="13">
    <location>
        <begin position="242"/>
        <end position="298"/>
    </location>
</feature>
<keyword evidence="10" id="KW-0943">RNA-mediated gene silencing</keyword>
<feature type="compositionally biased region" description="Basic and acidic residues" evidence="13">
    <location>
        <begin position="258"/>
        <end position="270"/>
    </location>
</feature>
<dbReference type="NCBIfam" id="TIGR04074">
    <property type="entry name" value="bacter_Hen1"/>
    <property type="match status" value="1"/>
</dbReference>
<dbReference type="EMBL" id="JAUQSY010000009">
    <property type="protein sequence ID" value="MDO7876052.1"/>
    <property type="molecule type" value="Genomic_DNA"/>
</dbReference>
<evidence type="ECO:0000256" key="8">
    <source>
        <dbReference type="ARBA" id="ARBA00022842"/>
    </source>
</evidence>
<dbReference type="SUPFAM" id="SSF53335">
    <property type="entry name" value="S-adenosyl-L-methionine-dependent methyltransferases"/>
    <property type="match status" value="1"/>
</dbReference>
<dbReference type="InterPro" id="IPR026610">
    <property type="entry name" value="Hen1"/>
</dbReference>
<evidence type="ECO:0000256" key="11">
    <source>
        <dbReference type="ARBA" id="ARBA00035025"/>
    </source>
</evidence>
<name>A0ABT9BCR7_9BACT</name>
<keyword evidence="8" id="KW-0460">Magnesium</keyword>
<reference evidence="16" key="1">
    <citation type="submission" date="2023-07" db="EMBL/GenBank/DDBJ databases">
        <authorList>
            <person name="Kim M.K."/>
        </authorList>
    </citation>
    <scope>NUCLEOTIDE SEQUENCE</scope>
    <source>
        <strain evidence="16">ASUV-10-1</strain>
    </source>
</reference>
<organism evidence="16 17">
    <name type="scientific">Hymenobacter aranciens</name>
    <dbReference type="NCBI Taxonomy" id="3063996"/>
    <lineage>
        <taxon>Bacteria</taxon>
        <taxon>Pseudomonadati</taxon>
        <taxon>Bacteroidota</taxon>
        <taxon>Cytophagia</taxon>
        <taxon>Cytophagales</taxon>
        <taxon>Hymenobacteraceae</taxon>
        <taxon>Hymenobacter</taxon>
    </lineage>
</organism>
<proteinExistence type="inferred from homology"/>
<evidence type="ECO:0000256" key="3">
    <source>
        <dbReference type="ARBA" id="ARBA00021330"/>
    </source>
</evidence>
<feature type="domain" description="Hen1 N-terminal" evidence="15">
    <location>
        <begin position="1"/>
        <end position="242"/>
    </location>
</feature>
<dbReference type="Gene3D" id="3.40.50.150">
    <property type="entry name" value="Vaccinia Virus protein VP39"/>
    <property type="match status" value="1"/>
</dbReference>
<dbReference type="PANTHER" id="PTHR21404">
    <property type="entry name" value="HEN1"/>
    <property type="match status" value="1"/>
</dbReference>
<dbReference type="InterPro" id="IPR013217">
    <property type="entry name" value="Methyltransf_12"/>
</dbReference>
<dbReference type="Gene3D" id="3.30.1610.20">
    <property type="entry name" value="Hen1, N-terminal domain"/>
    <property type="match status" value="1"/>
</dbReference>
<dbReference type="InterPro" id="IPR024740">
    <property type="entry name" value="Hen1_N"/>
</dbReference>
<keyword evidence="7" id="KW-0479">Metal-binding</keyword>
<evidence type="ECO:0000256" key="9">
    <source>
        <dbReference type="ARBA" id="ARBA00022884"/>
    </source>
</evidence>
<accession>A0ABT9BCR7</accession>
<evidence type="ECO:0000256" key="12">
    <source>
        <dbReference type="ARBA" id="ARBA00048418"/>
    </source>
</evidence>
<keyword evidence="5" id="KW-0808">Transferase</keyword>
<evidence type="ECO:0000256" key="7">
    <source>
        <dbReference type="ARBA" id="ARBA00022723"/>
    </source>
</evidence>
<comment type="caution">
    <text evidence="16">The sequence shown here is derived from an EMBL/GenBank/DDBJ whole genome shotgun (WGS) entry which is preliminary data.</text>
</comment>
<protein>
    <recommendedName>
        <fullName evidence="3">Small RNA 2'-O-methyltransferase</fullName>
        <ecNumber evidence="11">2.1.1.386</ecNumber>
    </recommendedName>
</protein>
<keyword evidence="17" id="KW-1185">Reference proteome</keyword>
<keyword evidence="9" id="KW-0694">RNA-binding</keyword>
<evidence type="ECO:0000256" key="5">
    <source>
        <dbReference type="ARBA" id="ARBA00022679"/>
    </source>
</evidence>
<evidence type="ECO:0000256" key="1">
    <source>
        <dbReference type="ARBA" id="ARBA00001946"/>
    </source>
</evidence>
<dbReference type="Pfam" id="PF12623">
    <property type="entry name" value="Hen1_L"/>
    <property type="match status" value="1"/>
</dbReference>
<evidence type="ECO:0000256" key="6">
    <source>
        <dbReference type="ARBA" id="ARBA00022691"/>
    </source>
</evidence>
<evidence type="ECO:0000259" key="15">
    <source>
        <dbReference type="Pfam" id="PF12623"/>
    </source>
</evidence>
<keyword evidence="4" id="KW-0489">Methyltransferase</keyword>
<comment type="catalytic activity">
    <reaction evidence="12">
        <text>small RNA 3'-end nucleotide + S-adenosyl-L-methionine = small RNA 3'-end 2'-O-methylnucleotide + S-adenosyl-L-homocysteine + H(+)</text>
        <dbReference type="Rhea" id="RHEA:37887"/>
        <dbReference type="Rhea" id="RHEA-COMP:10415"/>
        <dbReference type="Rhea" id="RHEA-COMP:10416"/>
        <dbReference type="ChEBI" id="CHEBI:15378"/>
        <dbReference type="ChEBI" id="CHEBI:57856"/>
        <dbReference type="ChEBI" id="CHEBI:59789"/>
        <dbReference type="ChEBI" id="CHEBI:74896"/>
        <dbReference type="ChEBI" id="CHEBI:74898"/>
        <dbReference type="EC" id="2.1.1.386"/>
    </reaction>
</comment>
<feature type="domain" description="Methyltransferase type 12" evidence="14">
    <location>
        <begin position="325"/>
        <end position="416"/>
    </location>
</feature>
<keyword evidence="6" id="KW-0949">S-adenosyl-L-methionine</keyword>
<dbReference type="InterPro" id="IPR024026">
    <property type="entry name" value="3'-RNA_MeTfrase_Hen1_bac"/>
</dbReference>
<dbReference type="CDD" id="cd02440">
    <property type="entry name" value="AdoMet_MTases"/>
    <property type="match status" value="1"/>
</dbReference>
<comment type="cofactor">
    <cofactor evidence="1">
        <name>Mg(2+)</name>
        <dbReference type="ChEBI" id="CHEBI:18420"/>
    </cofactor>
</comment>
<dbReference type="Proteomes" id="UP001176429">
    <property type="component" value="Unassembled WGS sequence"/>
</dbReference>
<evidence type="ECO:0000256" key="4">
    <source>
        <dbReference type="ARBA" id="ARBA00022603"/>
    </source>
</evidence>
<evidence type="ECO:0000256" key="10">
    <source>
        <dbReference type="ARBA" id="ARBA00023158"/>
    </source>
</evidence>
<evidence type="ECO:0000256" key="13">
    <source>
        <dbReference type="SAM" id="MobiDB-lite"/>
    </source>
</evidence>
<evidence type="ECO:0000259" key="14">
    <source>
        <dbReference type="Pfam" id="PF08242"/>
    </source>
</evidence>
<gene>
    <name evidence="16" type="ORF">Q5H93_15010</name>
</gene>
<evidence type="ECO:0000256" key="2">
    <source>
        <dbReference type="ARBA" id="ARBA00009026"/>
    </source>
</evidence>
<dbReference type="EC" id="2.1.1.386" evidence="11"/>
<comment type="similarity">
    <text evidence="2">Belongs to the methyltransferase superfamily. HEN1 family.</text>
</comment>
<dbReference type="InterPro" id="IPR029063">
    <property type="entry name" value="SAM-dependent_MTases_sf"/>
</dbReference>